<dbReference type="InterPro" id="IPR011006">
    <property type="entry name" value="CheY-like_superfamily"/>
</dbReference>
<proteinExistence type="predicted"/>
<dbReference type="InterPro" id="IPR005561">
    <property type="entry name" value="ANTAR"/>
</dbReference>
<reference evidence="6 7" key="1">
    <citation type="submission" date="2019-09" db="EMBL/GenBank/DDBJ databases">
        <title>Mumia zhuanghuii sp. nov. isolated from the intestinal contents of plateau pika (Ochotona curzoniae) in the Qinghai-Tibet plateau of China.</title>
        <authorList>
            <person name="Tian Z."/>
        </authorList>
    </citation>
    <scope>NUCLEOTIDE SEQUENCE [LARGE SCALE GENOMIC DNA]</scope>
    <source>
        <strain evidence="7">350</strain>
    </source>
</reference>
<dbReference type="PROSITE" id="PS50921">
    <property type="entry name" value="ANTAR"/>
    <property type="match status" value="1"/>
</dbReference>
<evidence type="ECO:0000256" key="3">
    <source>
        <dbReference type="ARBA" id="ARBA00023015"/>
    </source>
</evidence>
<dbReference type="InterPro" id="IPR003018">
    <property type="entry name" value="GAF"/>
</dbReference>
<evidence type="ECO:0000256" key="1">
    <source>
        <dbReference type="ARBA" id="ARBA00022679"/>
    </source>
</evidence>
<dbReference type="SMART" id="SM01012">
    <property type="entry name" value="ANTAR"/>
    <property type="match status" value="1"/>
</dbReference>
<dbReference type="InterPro" id="IPR036388">
    <property type="entry name" value="WH-like_DNA-bd_sf"/>
</dbReference>
<evidence type="ECO:0000256" key="2">
    <source>
        <dbReference type="ARBA" id="ARBA00022777"/>
    </source>
</evidence>
<feature type="domain" description="ANTAR" evidence="5">
    <location>
        <begin position="156"/>
        <end position="217"/>
    </location>
</feature>
<sequence length="225" mass="24149">MAEHDEIVSTVVRELSSIRGLKPSIEKVTESSRLLFGADQAGVTLIQARGELVTVGPTDEIVTKLDSLQYELHQGPCVDAATEQHIVVSNDLGADSRWPAWGPQARARGVHSMLAADLQADGKRIGALNLYGSRVDQFADTDGALLVSFSAHASAALAAAHTIESLTSALDTRTVIGQAEGIIMERFGVDEVTAFAILKRYSQDSNTRLREIADQIVATRQLPTT</sequence>
<dbReference type="InterPro" id="IPR012074">
    <property type="entry name" value="GAF_ANTAR"/>
</dbReference>
<evidence type="ECO:0000256" key="4">
    <source>
        <dbReference type="ARBA" id="ARBA00023163"/>
    </source>
</evidence>
<dbReference type="SUPFAM" id="SSF52172">
    <property type="entry name" value="CheY-like"/>
    <property type="match status" value="1"/>
</dbReference>
<dbReference type="Pfam" id="PF03861">
    <property type="entry name" value="ANTAR"/>
    <property type="match status" value="1"/>
</dbReference>
<comment type="caution">
    <text evidence="6">The sequence shown here is derived from an EMBL/GenBank/DDBJ whole genome shotgun (WGS) entry which is preliminary data.</text>
</comment>
<dbReference type="SMART" id="SM00065">
    <property type="entry name" value="GAF"/>
    <property type="match status" value="1"/>
</dbReference>
<dbReference type="GO" id="GO:0016301">
    <property type="term" value="F:kinase activity"/>
    <property type="evidence" value="ECO:0007669"/>
    <property type="project" value="UniProtKB-KW"/>
</dbReference>
<dbReference type="GO" id="GO:0003723">
    <property type="term" value="F:RNA binding"/>
    <property type="evidence" value="ECO:0007669"/>
    <property type="project" value="InterPro"/>
</dbReference>
<dbReference type="EMBL" id="VDFQ02000003">
    <property type="protein sequence ID" value="KAA1422957.1"/>
    <property type="molecule type" value="Genomic_DNA"/>
</dbReference>
<keyword evidence="3" id="KW-0805">Transcription regulation</keyword>
<dbReference type="Gene3D" id="1.10.10.10">
    <property type="entry name" value="Winged helix-like DNA-binding domain superfamily/Winged helix DNA-binding domain"/>
    <property type="match status" value="1"/>
</dbReference>
<keyword evidence="2" id="KW-0418">Kinase</keyword>
<dbReference type="SUPFAM" id="SSF55781">
    <property type="entry name" value="GAF domain-like"/>
    <property type="match status" value="1"/>
</dbReference>
<dbReference type="Gene3D" id="3.30.450.40">
    <property type="match status" value="1"/>
</dbReference>
<dbReference type="AlphaFoldDB" id="A0A5Q6RY15"/>
<gene>
    <name evidence="6" type="ORF">FE697_012525</name>
</gene>
<evidence type="ECO:0000313" key="6">
    <source>
        <dbReference type="EMBL" id="KAA1422957.1"/>
    </source>
</evidence>
<dbReference type="Proteomes" id="UP000307768">
    <property type="component" value="Unassembled WGS sequence"/>
</dbReference>
<evidence type="ECO:0000313" key="7">
    <source>
        <dbReference type="Proteomes" id="UP000307768"/>
    </source>
</evidence>
<accession>A0A5Q6RY15</accession>
<organism evidence="6 7">
    <name type="scientific">Mumia zhuanghuii</name>
    <dbReference type="NCBI Taxonomy" id="2585211"/>
    <lineage>
        <taxon>Bacteria</taxon>
        <taxon>Bacillati</taxon>
        <taxon>Actinomycetota</taxon>
        <taxon>Actinomycetes</taxon>
        <taxon>Propionibacteriales</taxon>
        <taxon>Nocardioidaceae</taxon>
        <taxon>Mumia</taxon>
    </lineage>
</organism>
<keyword evidence="1" id="KW-0808">Transferase</keyword>
<protein>
    <submittedName>
        <fullName evidence="6">GAF and ANTAR domain-containing protein</fullName>
    </submittedName>
</protein>
<evidence type="ECO:0000259" key="5">
    <source>
        <dbReference type="PROSITE" id="PS50921"/>
    </source>
</evidence>
<keyword evidence="4" id="KW-0804">Transcription</keyword>
<dbReference type="PIRSF" id="PIRSF036625">
    <property type="entry name" value="GAF_ANTAR"/>
    <property type="match status" value="1"/>
</dbReference>
<dbReference type="RefSeq" id="WP_149769908.1">
    <property type="nucleotide sequence ID" value="NZ_VDFQ02000003.1"/>
</dbReference>
<dbReference type="InterPro" id="IPR029016">
    <property type="entry name" value="GAF-like_dom_sf"/>
</dbReference>
<dbReference type="Pfam" id="PF13185">
    <property type="entry name" value="GAF_2"/>
    <property type="match status" value="1"/>
</dbReference>
<name>A0A5Q6RY15_9ACTN</name>
<dbReference type="OrthoDB" id="7466251at2"/>